<comment type="caution">
    <text evidence="1">The sequence shown here is derived from an EMBL/GenBank/DDBJ whole genome shotgun (WGS) entry which is preliminary data.</text>
</comment>
<proteinExistence type="predicted"/>
<accession>A0A0F4GHQ0</accession>
<keyword evidence="2" id="KW-1185">Reference proteome</keyword>
<protein>
    <submittedName>
        <fullName evidence="1">Uncharacterized protein</fullName>
    </submittedName>
</protein>
<evidence type="ECO:0000313" key="2">
    <source>
        <dbReference type="Proteomes" id="UP000033647"/>
    </source>
</evidence>
<dbReference type="OrthoDB" id="5418036at2759"/>
<dbReference type="AlphaFoldDB" id="A0A0F4GHQ0"/>
<organism evidence="1 2">
    <name type="scientific">Zymoseptoria brevis</name>
    <dbReference type="NCBI Taxonomy" id="1047168"/>
    <lineage>
        <taxon>Eukaryota</taxon>
        <taxon>Fungi</taxon>
        <taxon>Dikarya</taxon>
        <taxon>Ascomycota</taxon>
        <taxon>Pezizomycotina</taxon>
        <taxon>Dothideomycetes</taxon>
        <taxon>Dothideomycetidae</taxon>
        <taxon>Mycosphaerellales</taxon>
        <taxon>Mycosphaerellaceae</taxon>
        <taxon>Zymoseptoria</taxon>
    </lineage>
</organism>
<evidence type="ECO:0000313" key="1">
    <source>
        <dbReference type="EMBL" id="KJX96954.1"/>
    </source>
</evidence>
<gene>
    <name evidence="1" type="ORF">TI39_contig594g00016</name>
</gene>
<name>A0A0F4GHQ0_9PEZI</name>
<dbReference type="Proteomes" id="UP000033647">
    <property type="component" value="Unassembled WGS sequence"/>
</dbReference>
<sequence>MDHPAMRITLAVSPPIFALGDSCTLTITANLDFTGPITIHTWPTVNLCIKDAGKRSGFVNRQIGGDDDQYLVTFYPNTPLTFTDEFAPASRPDRPLKPGHRYRFGLSETNSFSKWMHGTREEVLSTERKPFEYGPSKIVLATGDDLEI</sequence>
<reference evidence="1 2" key="1">
    <citation type="submission" date="2015-03" db="EMBL/GenBank/DDBJ databases">
        <title>RNA-seq based gene annotation and comparative genomics of four Zymoseptoria species reveal species-specific pathogenicity related genes and transposable element activity.</title>
        <authorList>
            <person name="Grandaubert J."/>
            <person name="Bhattacharyya A."/>
            <person name="Stukenbrock E.H."/>
        </authorList>
    </citation>
    <scope>NUCLEOTIDE SEQUENCE [LARGE SCALE GENOMIC DNA]</scope>
    <source>
        <strain evidence="1 2">Zb18110</strain>
    </source>
</reference>
<dbReference type="EMBL" id="LAFY01000586">
    <property type="protein sequence ID" value="KJX96954.1"/>
    <property type="molecule type" value="Genomic_DNA"/>
</dbReference>